<dbReference type="WBParaSite" id="SRDH1_58390.1">
    <property type="protein sequence ID" value="SRDH1_58390.1"/>
    <property type="gene ID" value="SRDH1_58390"/>
</dbReference>
<feature type="signal peptide" evidence="1">
    <location>
        <begin position="1"/>
        <end position="25"/>
    </location>
</feature>
<evidence type="ECO:0000256" key="1">
    <source>
        <dbReference type="SAM" id="SignalP"/>
    </source>
</evidence>
<keyword evidence="1" id="KW-0732">Signal</keyword>
<sequence length="106" mass="12012">MISHMFKLYMTVVILCTSIMMEIESATFTVPIEFCETGQMYVSLDGVNISLNSNHMLTMENRHCTTTISLTSPNEQEIATQTGYREGTVLCRSQLSYRSQQAVEED</sequence>
<evidence type="ECO:0008006" key="4">
    <source>
        <dbReference type="Google" id="ProtNLM"/>
    </source>
</evidence>
<reference evidence="2" key="1">
    <citation type="submission" date="2022-06" db="EMBL/GenBank/DDBJ databases">
        <authorList>
            <person name="Berger JAMES D."/>
            <person name="Berger JAMES D."/>
        </authorList>
    </citation>
    <scope>NUCLEOTIDE SEQUENCE [LARGE SCALE GENOMIC DNA]</scope>
</reference>
<accession>A0AA85FQN3</accession>
<evidence type="ECO:0000313" key="2">
    <source>
        <dbReference type="Proteomes" id="UP000050792"/>
    </source>
</evidence>
<dbReference type="Proteomes" id="UP000050792">
    <property type="component" value="Unassembled WGS sequence"/>
</dbReference>
<name>A0AA85FQN3_9TREM</name>
<evidence type="ECO:0000313" key="3">
    <source>
        <dbReference type="WBParaSite" id="SRDH1_58390.1"/>
    </source>
</evidence>
<protein>
    <recommendedName>
        <fullName evidence="4">ZP domain-containing protein</fullName>
    </recommendedName>
</protein>
<organism evidence="2 3">
    <name type="scientific">Schistosoma rodhaini</name>
    <dbReference type="NCBI Taxonomy" id="6188"/>
    <lineage>
        <taxon>Eukaryota</taxon>
        <taxon>Metazoa</taxon>
        <taxon>Spiralia</taxon>
        <taxon>Lophotrochozoa</taxon>
        <taxon>Platyhelminthes</taxon>
        <taxon>Trematoda</taxon>
        <taxon>Digenea</taxon>
        <taxon>Strigeidida</taxon>
        <taxon>Schistosomatoidea</taxon>
        <taxon>Schistosomatidae</taxon>
        <taxon>Schistosoma</taxon>
    </lineage>
</organism>
<reference evidence="3" key="2">
    <citation type="submission" date="2023-11" db="UniProtKB">
        <authorList>
            <consortium name="WormBaseParasite"/>
        </authorList>
    </citation>
    <scope>IDENTIFICATION</scope>
</reference>
<feature type="chain" id="PRO_5041712474" description="ZP domain-containing protein" evidence="1">
    <location>
        <begin position="26"/>
        <end position="106"/>
    </location>
</feature>
<keyword evidence="2" id="KW-1185">Reference proteome</keyword>
<proteinExistence type="predicted"/>
<dbReference type="AlphaFoldDB" id="A0AA85FQN3"/>